<gene>
    <name evidence="1" type="ORF">WMY93_029399</name>
</gene>
<reference evidence="2" key="1">
    <citation type="submission" date="2024-04" db="EMBL/GenBank/DDBJ databases">
        <title>Salinicola lusitanus LLJ914,a marine bacterium isolated from the Okinawa Trough.</title>
        <authorList>
            <person name="Li J."/>
        </authorList>
    </citation>
    <scope>NUCLEOTIDE SEQUENCE [LARGE SCALE GENOMIC DNA]</scope>
</reference>
<name>A0AAW0MUG1_9GOBI</name>
<dbReference type="GO" id="GO:2000343">
    <property type="term" value="P:positive regulation of chemokine (C-X-C motif) ligand 2 production"/>
    <property type="evidence" value="ECO:0007669"/>
    <property type="project" value="TreeGrafter"/>
</dbReference>
<dbReference type="GO" id="GO:0005737">
    <property type="term" value="C:cytoplasm"/>
    <property type="evidence" value="ECO:0007669"/>
    <property type="project" value="TreeGrafter"/>
</dbReference>
<dbReference type="GO" id="GO:0005886">
    <property type="term" value="C:plasma membrane"/>
    <property type="evidence" value="ECO:0007669"/>
    <property type="project" value="TreeGrafter"/>
</dbReference>
<dbReference type="EMBL" id="JBBPFD010000021">
    <property type="protein sequence ID" value="KAK7883225.1"/>
    <property type="molecule type" value="Genomic_DNA"/>
</dbReference>
<proteinExistence type="predicted"/>
<dbReference type="SUPFAM" id="SSF52200">
    <property type="entry name" value="Toll/Interleukin receptor TIR domain"/>
    <property type="match status" value="1"/>
</dbReference>
<sequence length="175" mass="19695">MVTSVISSSSLTTASPGAASCQRQLLLNSAVRWTRPYDVFVCHSSEDSDFEAAEHLVSFLEAPPRNLRCFLSHRDSCPGAAIPLNSDEWCTYVMHQALADGPMSNRMIPLVRNLSHTEFPPELKVYSYTDLSRNTERCYALVNRTVLQYLKDLSTTNCYMDRAHLKGSTEKRISN</sequence>
<dbReference type="InterPro" id="IPR035897">
    <property type="entry name" value="Toll_tir_struct_dom_sf"/>
</dbReference>
<comment type="caution">
    <text evidence="1">The sequence shown here is derived from an EMBL/GenBank/DDBJ whole genome shotgun (WGS) entry which is preliminary data.</text>
</comment>
<dbReference type="AlphaFoldDB" id="A0AAW0MUG1"/>
<dbReference type="Gene3D" id="3.40.50.10140">
    <property type="entry name" value="Toll/interleukin-1 receptor homology (TIR) domain"/>
    <property type="match status" value="2"/>
</dbReference>
<dbReference type="GO" id="GO:0035662">
    <property type="term" value="F:Toll-like receptor 4 binding"/>
    <property type="evidence" value="ECO:0007669"/>
    <property type="project" value="TreeGrafter"/>
</dbReference>
<dbReference type="InterPro" id="IPR017279">
    <property type="entry name" value="Tol-interleuk_rcpt_adapt_Tirap"/>
</dbReference>
<dbReference type="GO" id="GO:0035663">
    <property type="term" value="F:Toll-like receptor 2 binding"/>
    <property type="evidence" value="ECO:0007669"/>
    <property type="project" value="TreeGrafter"/>
</dbReference>
<dbReference type="GO" id="GO:0032760">
    <property type="term" value="P:positive regulation of tumor necrosis factor production"/>
    <property type="evidence" value="ECO:0007669"/>
    <property type="project" value="TreeGrafter"/>
</dbReference>
<evidence type="ECO:0000313" key="1">
    <source>
        <dbReference type="EMBL" id="KAK7883225.1"/>
    </source>
</evidence>
<protein>
    <recommendedName>
        <fullName evidence="3">TIR domain-containing protein</fullName>
    </recommendedName>
</protein>
<keyword evidence="2" id="KW-1185">Reference proteome</keyword>
<organism evidence="1 2">
    <name type="scientific">Mugilogobius chulae</name>
    <name type="common">yellowstripe goby</name>
    <dbReference type="NCBI Taxonomy" id="88201"/>
    <lineage>
        <taxon>Eukaryota</taxon>
        <taxon>Metazoa</taxon>
        <taxon>Chordata</taxon>
        <taxon>Craniata</taxon>
        <taxon>Vertebrata</taxon>
        <taxon>Euteleostomi</taxon>
        <taxon>Actinopterygii</taxon>
        <taxon>Neopterygii</taxon>
        <taxon>Teleostei</taxon>
        <taxon>Neoteleostei</taxon>
        <taxon>Acanthomorphata</taxon>
        <taxon>Gobiaria</taxon>
        <taxon>Gobiiformes</taxon>
        <taxon>Gobioidei</taxon>
        <taxon>Gobiidae</taxon>
        <taxon>Gobionellinae</taxon>
        <taxon>Mugilogobius</taxon>
    </lineage>
</organism>
<dbReference type="GO" id="GO:0043123">
    <property type="term" value="P:positive regulation of canonical NF-kappaB signal transduction"/>
    <property type="evidence" value="ECO:0007669"/>
    <property type="project" value="TreeGrafter"/>
</dbReference>
<dbReference type="PANTHER" id="PTHR22662">
    <property type="entry name" value="TIRAP"/>
    <property type="match status" value="1"/>
</dbReference>
<dbReference type="Proteomes" id="UP001460270">
    <property type="component" value="Unassembled WGS sequence"/>
</dbReference>
<dbReference type="PANTHER" id="PTHR22662:SF0">
    <property type="entry name" value="TOLL_INTERLEUKIN-1 RECEPTOR DOMAIN-CONTAINING ADAPTER PROTEIN"/>
    <property type="match status" value="1"/>
</dbReference>
<evidence type="ECO:0008006" key="3">
    <source>
        <dbReference type="Google" id="ProtNLM"/>
    </source>
</evidence>
<accession>A0AAW0MUG1</accession>
<dbReference type="GO" id="GO:0034142">
    <property type="term" value="P:toll-like receptor 4 signaling pathway"/>
    <property type="evidence" value="ECO:0007669"/>
    <property type="project" value="TreeGrafter"/>
</dbReference>
<evidence type="ECO:0000313" key="2">
    <source>
        <dbReference type="Proteomes" id="UP001460270"/>
    </source>
</evidence>